<proteinExistence type="predicted"/>
<evidence type="ECO:0000256" key="6">
    <source>
        <dbReference type="SAM" id="Phobius"/>
    </source>
</evidence>
<gene>
    <name evidence="9" type="ORF">ACFSE6_02175</name>
</gene>
<feature type="transmembrane region" description="Helical" evidence="6">
    <location>
        <begin position="111"/>
        <end position="132"/>
    </location>
</feature>
<evidence type="ECO:0000313" key="9">
    <source>
        <dbReference type="EMBL" id="MFD1716626.1"/>
    </source>
</evidence>
<dbReference type="Gene3D" id="1.20.1560.10">
    <property type="entry name" value="ABC transporter type 1, transmembrane domain"/>
    <property type="match status" value="1"/>
</dbReference>
<dbReference type="PANTHER" id="PTHR43394">
    <property type="entry name" value="ATP-DEPENDENT PERMEASE MDL1, MITOCHONDRIAL"/>
    <property type="match status" value="1"/>
</dbReference>
<feature type="region of interest" description="Disordered" evidence="5">
    <location>
        <begin position="1"/>
        <end position="33"/>
    </location>
</feature>
<dbReference type="InterPro" id="IPR017871">
    <property type="entry name" value="ABC_transporter-like_CS"/>
</dbReference>
<dbReference type="SUPFAM" id="SSF52540">
    <property type="entry name" value="P-loop containing nucleoside triphosphate hydrolases"/>
    <property type="match status" value="1"/>
</dbReference>
<evidence type="ECO:0000256" key="4">
    <source>
        <dbReference type="ARBA" id="ARBA00023136"/>
    </source>
</evidence>
<keyword evidence="10" id="KW-1185">Reference proteome</keyword>
<comment type="subcellular location">
    <subcellularLocation>
        <location evidence="1">Cell membrane</location>
        <topology evidence="1">Multi-pass membrane protein</topology>
    </subcellularLocation>
</comment>
<dbReference type="EMBL" id="JBHUEE010000001">
    <property type="protein sequence ID" value="MFD1716626.1"/>
    <property type="molecule type" value="Genomic_DNA"/>
</dbReference>
<dbReference type="Gene3D" id="3.40.50.300">
    <property type="entry name" value="P-loop containing nucleotide triphosphate hydrolases"/>
    <property type="match status" value="1"/>
</dbReference>
<name>A0ABW4KYY8_9MICO</name>
<dbReference type="InterPro" id="IPR011527">
    <property type="entry name" value="ABC1_TM_dom"/>
</dbReference>
<dbReference type="Pfam" id="PF00664">
    <property type="entry name" value="ABC_membrane"/>
    <property type="match status" value="1"/>
</dbReference>
<keyword evidence="3 6" id="KW-1133">Transmembrane helix</keyword>
<dbReference type="PROSITE" id="PS00211">
    <property type="entry name" value="ABC_TRANSPORTER_1"/>
    <property type="match status" value="1"/>
</dbReference>
<accession>A0ABW4KYY8</accession>
<feature type="transmembrane region" description="Helical" evidence="6">
    <location>
        <begin position="213"/>
        <end position="232"/>
    </location>
</feature>
<feature type="region of interest" description="Disordered" evidence="5">
    <location>
        <begin position="378"/>
        <end position="410"/>
    </location>
</feature>
<dbReference type="SUPFAM" id="SSF90123">
    <property type="entry name" value="ABC transporter transmembrane region"/>
    <property type="match status" value="1"/>
</dbReference>
<keyword evidence="4 6" id="KW-0472">Membrane</keyword>
<evidence type="ECO:0000259" key="8">
    <source>
        <dbReference type="PROSITE" id="PS50929"/>
    </source>
</evidence>
<dbReference type="CDD" id="cd07346">
    <property type="entry name" value="ABC_6TM_exporters"/>
    <property type="match status" value="1"/>
</dbReference>
<comment type="caution">
    <text evidence="9">The sequence shown here is derived from an EMBL/GenBank/DDBJ whole genome shotgun (WGS) entry which is preliminary data.</text>
</comment>
<keyword evidence="2 6" id="KW-0812">Transmembrane</keyword>
<dbReference type="InterPro" id="IPR027417">
    <property type="entry name" value="P-loop_NTPase"/>
</dbReference>
<feature type="transmembrane region" description="Helical" evidence="6">
    <location>
        <begin position="73"/>
        <end position="99"/>
    </location>
</feature>
<dbReference type="Proteomes" id="UP001597277">
    <property type="component" value="Unassembled WGS sequence"/>
</dbReference>
<dbReference type="InterPro" id="IPR003439">
    <property type="entry name" value="ABC_transporter-like_ATP-bd"/>
</dbReference>
<dbReference type="GO" id="GO:0005524">
    <property type="term" value="F:ATP binding"/>
    <property type="evidence" value="ECO:0007669"/>
    <property type="project" value="UniProtKB-KW"/>
</dbReference>
<evidence type="ECO:0000256" key="1">
    <source>
        <dbReference type="ARBA" id="ARBA00004651"/>
    </source>
</evidence>
<feature type="transmembrane region" description="Helical" evidence="6">
    <location>
        <begin position="188"/>
        <end position="207"/>
    </location>
</feature>
<dbReference type="InterPro" id="IPR039421">
    <property type="entry name" value="Type_1_exporter"/>
</dbReference>
<feature type="transmembrane region" description="Helical" evidence="6">
    <location>
        <begin position="302"/>
        <end position="321"/>
    </location>
</feature>
<evidence type="ECO:0000313" key="10">
    <source>
        <dbReference type="Proteomes" id="UP001597277"/>
    </source>
</evidence>
<feature type="domain" description="ABC transporter" evidence="7">
    <location>
        <begin position="365"/>
        <end position="629"/>
    </location>
</feature>
<sequence length="671" mass="70235">MTLTESSRRTGRTTARPRRRTERSGHRKAVAARQGPSVGWLLVLTPLRGHPGHPPLTSPGAYLRWVFRQQAGVTTFASVFAVLEAASLAAVPLLLGMALDAGLSSGVSPELLVAGGWLLLAGLVGAAASALMHIGETSGWIHGAFRTSRLVGHHVTRTGDAVSEDLPTGEVVSTVASDAFHVGNMMEVFPRFVGSVVAFVLVAVIVLQQSVPLGLVILLGLPVTTAILALLVRPLHVRQARQREETGRLTALGSDTVSGLRVLRGIGGEDVFARRYAEQSQRVRTAGVAVAGTSSILQAMQVLLPGLFVAGVVWYGAHLAIAGTITPGQLVAFYGYTAFLAEPLRAATQFMQLVTRARVGARKIIRVLSVQPAAGSIAESEVADGGHTPPRDRDSDSMHDGGTPAGPGMPLVDLTTGVRLVAGRTTVVVSERPEESAALATRLGRFDDTGGEVLYGGVPLTAMPLAEVRRRIVVGDATPQLFTGTLRQELDIRDRADDAALHRALEVADAHDVLTSVPGGLDGEIAEKGRSLSGGQRQRVALARALLAEPETLVLIEPTSAVDAHTEARIAERLAAHRAGRTTVIVSASPLVLEHADDVVFLDGGRERARGRHRDLLDRAAAGETDAARYHAVVTRQTAGASTASASSAGTPPTAGHATPATPAGSGQEVR</sequence>
<keyword evidence="9" id="KW-0547">Nucleotide-binding</keyword>
<evidence type="ECO:0000259" key="7">
    <source>
        <dbReference type="PROSITE" id="PS50893"/>
    </source>
</evidence>
<feature type="domain" description="ABC transmembrane type-1" evidence="8">
    <location>
        <begin position="76"/>
        <end position="356"/>
    </location>
</feature>
<feature type="compositionally biased region" description="Basic and acidic residues" evidence="5">
    <location>
        <begin position="389"/>
        <end position="399"/>
    </location>
</feature>
<dbReference type="RefSeq" id="WP_388002056.1">
    <property type="nucleotide sequence ID" value="NZ_JBHUEE010000001.1"/>
</dbReference>
<reference evidence="10" key="1">
    <citation type="journal article" date="2019" name="Int. J. Syst. Evol. Microbiol.">
        <title>The Global Catalogue of Microorganisms (GCM) 10K type strain sequencing project: providing services to taxonomists for standard genome sequencing and annotation.</title>
        <authorList>
            <consortium name="The Broad Institute Genomics Platform"/>
            <consortium name="The Broad Institute Genome Sequencing Center for Infectious Disease"/>
            <person name="Wu L."/>
            <person name="Ma J."/>
        </authorList>
    </citation>
    <scope>NUCLEOTIDE SEQUENCE [LARGE SCALE GENOMIC DNA]</scope>
    <source>
        <strain evidence="10">JCM 17130</strain>
    </source>
</reference>
<feature type="compositionally biased region" description="Basic residues" evidence="5">
    <location>
        <begin position="9"/>
        <end position="30"/>
    </location>
</feature>
<evidence type="ECO:0000256" key="2">
    <source>
        <dbReference type="ARBA" id="ARBA00022692"/>
    </source>
</evidence>
<dbReference type="InterPro" id="IPR036640">
    <property type="entry name" value="ABC1_TM_sf"/>
</dbReference>
<evidence type="ECO:0000256" key="3">
    <source>
        <dbReference type="ARBA" id="ARBA00022989"/>
    </source>
</evidence>
<evidence type="ECO:0000256" key="5">
    <source>
        <dbReference type="SAM" id="MobiDB-lite"/>
    </source>
</evidence>
<dbReference type="PANTHER" id="PTHR43394:SF1">
    <property type="entry name" value="ATP-BINDING CASSETTE SUB-FAMILY B MEMBER 10, MITOCHONDRIAL"/>
    <property type="match status" value="1"/>
</dbReference>
<feature type="region of interest" description="Disordered" evidence="5">
    <location>
        <begin position="638"/>
        <end position="671"/>
    </location>
</feature>
<protein>
    <submittedName>
        <fullName evidence="9">ABC transporter ATP-binding protein</fullName>
    </submittedName>
</protein>
<keyword evidence="9" id="KW-0067">ATP-binding</keyword>
<organism evidence="9 10">
    <name type="scientific">Georgenia deserti</name>
    <dbReference type="NCBI Taxonomy" id="2093781"/>
    <lineage>
        <taxon>Bacteria</taxon>
        <taxon>Bacillati</taxon>
        <taxon>Actinomycetota</taxon>
        <taxon>Actinomycetes</taxon>
        <taxon>Micrococcales</taxon>
        <taxon>Bogoriellaceae</taxon>
        <taxon>Georgenia</taxon>
    </lineage>
</organism>
<dbReference type="PROSITE" id="PS50893">
    <property type="entry name" value="ABC_TRANSPORTER_2"/>
    <property type="match status" value="1"/>
</dbReference>
<dbReference type="PROSITE" id="PS50929">
    <property type="entry name" value="ABC_TM1F"/>
    <property type="match status" value="1"/>
</dbReference>
<dbReference type="Pfam" id="PF00005">
    <property type="entry name" value="ABC_tran"/>
    <property type="match status" value="1"/>
</dbReference>